<dbReference type="RefSeq" id="WP_311350438.1">
    <property type="nucleotide sequence ID" value="NZ_JAVRHR010000001.1"/>
</dbReference>
<accession>A0ABU3A9M3</accession>
<evidence type="ECO:0000256" key="1">
    <source>
        <dbReference type="SAM" id="SignalP"/>
    </source>
</evidence>
<evidence type="ECO:0000313" key="2">
    <source>
        <dbReference type="EMBL" id="MDT0606896.1"/>
    </source>
</evidence>
<comment type="caution">
    <text evidence="2">The sequence shown here is derived from an EMBL/GenBank/DDBJ whole genome shotgun (WGS) entry which is preliminary data.</text>
</comment>
<reference evidence="2 3" key="1">
    <citation type="submission" date="2023-09" db="EMBL/GenBank/DDBJ databases">
        <authorList>
            <person name="Rey-Velasco X."/>
        </authorList>
    </citation>
    <scope>NUCLEOTIDE SEQUENCE [LARGE SCALE GENOMIC DNA]</scope>
    <source>
        <strain evidence="2 3">F388</strain>
    </source>
</reference>
<gene>
    <name evidence="2" type="ORF">RM706_07635</name>
</gene>
<feature type="signal peptide" evidence="1">
    <location>
        <begin position="1"/>
        <end position="19"/>
    </location>
</feature>
<dbReference type="Proteomes" id="UP001255246">
    <property type="component" value="Unassembled WGS sequence"/>
</dbReference>
<feature type="chain" id="PRO_5046707517" evidence="1">
    <location>
        <begin position="20"/>
        <end position="667"/>
    </location>
</feature>
<dbReference type="InterPro" id="IPR025631">
    <property type="entry name" value="Porin_10"/>
</dbReference>
<evidence type="ECO:0000313" key="3">
    <source>
        <dbReference type="Proteomes" id="UP001255246"/>
    </source>
</evidence>
<dbReference type="SUPFAM" id="SSF56935">
    <property type="entry name" value="Porins"/>
    <property type="match status" value="1"/>
</dbReference>
<name>A0ABU3A9M3_9FLAO</name>
<keyword evidence="3" id="KW-1185">Reference proteome</keyword>
<keyword evidence="1" id="KW-0732">Signal</keyword>
<proteinExistence type="predicted"/>
<organism evidence="2 3">
    <name type="scientific">Croceitalea rosinachiae</name>
    <dbReference type="NCBI Taxonomy" id="3075596"/>
    <lineage>
        <taxon>Bacteria</taxon>
        <taxon>Pseudomonadati</taxon>
        <taxon>Bacteroidota</taxon>
        <taxon>Flavobacteriia</taxon>
        <taxon>Flavobacteriales</taxon>
        <taxon>Flavobacteriaceae</taxon>
        <taxon>Croceitalea</taxon>
    </lineage>
</organism>
<sequence>MRYYILTLFFFFVLFSVNAQVEESKPSKELLPFQKKEDSIAGSKKKKVKKEAKPISIEDYKIISKDRDTTFLDTTLTISKEYKYNFLREDDFELMPFSNIGQAYNLLGVNLENSSLYPKIGASARHYGFFEDEDVYYYNVPTPMTELFFKTTLEQGQLLDALLTFNTSPRLNFSIAYSGFRSAGKYRFEQAQSGRFRTSFNYRTANNRYWLRGHYASQDIEAEESGGLLDKETQFESGSEEFLDRSRIDLVYTNADNRVLSKRYFIDHQFNLVRPRKDSVKTKSTLLAIGHQFNYESKFYQFDQTAQDDTFGQVFISPVADRARLKTMFNQVSANFSNKTLGSLSGNINLYNYQYFFNSLLIREDETIQNKLEGDEIALGADYKNTIGKLSLKGKVRYNLSGDLTGTLFDGAAKYQLNENNSITASIHGSSRAPNFNFLLYQSEYQNFNWQNNELFEKQQIQTLAFGFNSKLFGNFEAKYSAIDNYTFFGIDSTITEEDFENGIENAFVRPEQETSTINYLKVKYNIELVYKKWALNNTFMYQNVTQDNQVLNLPEFVTRNTLYYSSDVFKKAMHIQTGVTFKYFTSYNMNGYHPLLGEFYVQNREELGAYPLIDFFINAKVRQTRIYLKAEHINTIWSKEYNYYSAPNYPYRDFVIRFGLVWNFFS</sequence>
<dbReference type="EMBL" id="JAVRHR010000001">
    <property type="protein sequence ID" value="MDT0606896.1"/>
    <property type="molecule type" value="Genomic_DNA"/>
</dbReference>
<protein>
    <submittedName>
        <fullName evidence="2">Porin</fullName>
    </submittedName>
</protein>
<dbReference type="Pfam" id="PF14121">
    <property type="entry name" value="Porin_10"/>
    <property type="match status" value="1"/>
</dbReference>